<accession>A0A4V3CZI0</accession>
<dbReference type="PANTHER" id="PTHR38041:SF2">
    <property type="entry name" value="SECRETED CHORISMATE MUTASE"/>
    <property type="match status" value="1"/>
</dbReference>
<dbReference type="NCBIfam" id="NF006741">
    <property type="entry name" value="PRK09269.1"/>
    <property type="match status" value="1"/>
</dbReference>
<reference evidence="7 8" key="1">
    <citation type="submission" date="2019-03" db="EMBL/GenBank/DDBJ databases">
        <title>Genomic Encyclopedia of Type Strains, Phase IV (KMG-IV): sequencing the most valuable type-strain genomes for metagenomic binning, comparative biology and taxonomic classification.</title>
        <authorList>
            <person name="Goeker M."/>
        </authorList>
    </citation>
    <scope>NUCLEOTIDE SEQUENCE [LARGE SCALE GENOMIC DNA]</scope>
    <source>
        <strain evidence="7 8">DSM 45361</strain>
    </source>
</reference>
<evidence type="ECO:0000259" key="6">
    <source>
        <dbReference type="PROSITE" id="PS51168"/>
    </source>
</evidence>
<dbReference type="AlphaFoldDB" id="A0A4V3CZI0"/>
<dbReference type="NCBIfam" id="TIGR01806">
    <property type="entry name" value="CM_mono2"/>
    <property type="match status" value="1"/>
</dbReference>
<evidence type="ECO:0000256" key="2">
    <source>
        <dbReference type="ARBA" id="ARBA00012404"/>
    </source>
</evidence>
<dbReference type="EC" id="5.4.99.5" evidence="2"/>
<feature type="chain" id="PRO_5020960221" description="chorismate mutase" evidence="5">
    <location>
        <begin position="19"/>
        <end position="204"/>
    </location>
</feature>
<gene>
    <name evidence="7" type="ORF">EV186_1031058</name>
</gene>
<dbReference type="InterPro" id="IPR008240">
    <property type="entry name" value="Chorismate_mutase_periplasmic"/>
</dbReference>
<dbReference type="InterPro" id="IPR036979">
    <property type="entry name" value="CM_dom_sf"/>
</dbReference>
<sequence length="204" mass="21261">MRLPLALSRVLVVGTALAAVVTGPVAVASAAPAAADAASASEGLPALNGIVDVAARRILVGDLVAAAKFGTGAPIDDPAREQVVLNDARNRAVQAGIDPDVTAAIFRDQIEANKVIQRGLYALWTAHPELAPTEKPDLVTVVRPLLDQITVDLINQIKATGTTQTSSACYGRLTAAFVQVDRARHFDALHTVALVRAVPSICHQ</sequence>
<dbReference type="Gene3D" id="1.20.59.10">
    <property type="entry name" value="Chorismate mutase"/>
    <property type="match status" value="1"/>
</dbReference>
<dbReference type="InterPro" id="IPR002701">
    <property type="entry name" value="CM_II_prokaryot"/>
</dbReference>
<name>A0A4V3CZI0_LABRH</name>
<dbReference type="Proteomes" id="UP000295444">
    <property type="component" value="Unassembled WGS sequence"/>
</dbReference>
<evidence type="ECO:0000256" key="4">
    <source>
        <dbReference type="ARBA" id="ARBA00023235"/>
    </source>
</evidence>
<keyword evidence="8" id="KW-1185">Reference proteome</keyword>
<dbReference type="GO" id="GO:0004106">
    <property type="term" value="F:chorismate mutase activity"/>
    <property type="evidence" value="ECO:0007669"/>
    <property type="project" value="UniProtKB-EC"/>
</dbReference>
<keyword evidence="3 5" id="KW-0732">Signal</keyword>
<dbReference type="GO" id="GO:0046417">
    <property type="term" value="P:chorismate metabolic process"/>
    <property type="evidence" value="ECO:0007669"/>
    <property type="project" value="InterPro"/>
</dbReference>
<comment type="pathway">
    <text evidence="1">Metabolic intermediate biosynthesis; prephenate biosynthesis; prephenate from chorismate: step 1/1.</text>
</comment>
<dbReference type="EMBL" id="SNXZ01000003">
    <property type="protein sequence ID" value="TDP98078.1"/>
    <property type="molecule type" value="Genomic_DNA"/>
</dbReference>
<dbReference type="GO" id="GO:0009697">
    <property type="term" value="P:salicylic acid biosynthetic process"/>
    <property type="evidence" value="ECO:0007669"/>
    <property type="project" value="TreeGrafter"/>
</dbReference>
<evidence type="ECO:0000313" key="7">
    <source>
        <dbReference type="EMBL" id="TDP98078.1"/>
    </source>
</evidence>
<dbReference type="PANTHER" id="PTHR38041">
    <property type="entry name" value="CHORISMATE MUTASE"/>
    <property type="match status" value="1"/>
</dbReference>
<proteinExistence type="predicted"/>
<evidence type="ECO:0000256" key="1">
    <source>
        <dbReference type="ARBA" id="ARBA00004817"/>
    </source>
</evidence>
<dbReference type="InterPro" id="IPR036263">
    <property type="entry name" value="Chorismate_II_sf"/>
</dbReference>
<evidence type="ECO:0000256" key="5">
    <source>
        <dbReference type="SAM" id="SignalP"/>
    </source>
</evidence>
<dbReference type="Pfam" id="PF01817">
    <property type="entry name" value="CM_2"/>
    <property type="match status" value="1"/>
</dbReference>
<evidence type="ECO:0000256" key="3">
    <source>
        <dbReference type="ARBA" id="ARBA00022729"/>
    </source>
</evidence>
<dbReference type="UniPathway" id="UPA00120">
    <property type="reaction ID" value="UER00203"/>
</dbReference>
<keyword evidence="4" id="KW-0413">Isomerase</keyword>
<dbReference type="OrthoDB" id="3825510at2"/>
<comment type="caution">
    <text evidence="7">The sequence shown here is derived from an EMBL/GenBank/DDBJ whole genome shotgun (WGS) entry which is preliminary data.</text>
</comment>
<dbReference type="SUPFAM" id="SSF48600">
    <property type="entry name" value="Chorismate mutase II"/>
    <property type="match status" value="1"/>
</dbReference>
<feature type="domain" description="Chorismate mutase" evidence="6">
    <location>
        <begin position="28"/>
        <end position="121"/>
    </location>
</feature>
<dbReference type="PROSITE" id="PS51168">
    <property type="entry name" value="CHORISMATE_MUT_2"/>
    <property type="match status" value="1"/>
</dbReference>
<protein>
    <recommendedName>
        <fullName evidence="2">chorismate mutase</fullName>
        <ecNumber evidence="2">5.4.99.5</ecNumber>
    </recommendedName>
</protein>
<feature type="signal peptide" evidence="5">
    <location>
        <begin position="1"/>
        <end position="18"/>
    </location>
</feature>
<dbReference type="InterPro" id="IPR051331">
    <property type="entry name" value="Chorismate_mutase-related"/>
</dbReference>
<organism evidence="7 8">
    <name type="scientific">Labedaea rhizosphaerae</name>
    <dbReference type="NCBI Taxonomy" id="598644"/>
    <lineage>
        <taxon>Bacteria</taxon>
        <taxon>Bacillati</taxon>
        <taxon>Actinomycetota</taxon>
        <taxon>Actinomycetes</taxon>
        <taxon>Pseudonocardiales</taxon>
        <taxon>Pseudonocardiaceae</taxon>
        <taxon>Labedaea</taxon>
    </lineage>
</organism>
<dbReference type="SMART" id="SM00830">
    <property type="entry name" value="CM_2"/>
    <property type="match status" value="1"/>
</dbReference>
<evidence type="ECO:0000313" key="8">
    <source>
        <dbReference type="Proteomes" id="UP000295444"/>
    </source>
</evidence>